<dbReference type="InterPro" id="IPR038332">
    <property type="entry name" value="PPE_sf"/>
</dbReference>
<keyword evidence="4" id="KW-1185">Reference proteome</keyword>
<name>A0ABP6RSV7_9PSEU</name>
<organism evidence="3 4">
    <name type="scientific">Saccharopolyspora gregorii</name>
    <dbReference type="NCBI Taxonomy" id="33914"/>
    <lineage>
        <taxon>Bacteria</taxon>
        <taxon>Bacillati</taxon>
        <taxon>Actinomycetota</taxon>
        <taxon>Actinomycetes</taxon>
        <taxon>Pseudonocardiales</taxon>
        <taxon>Pseudonocardiaceae</taxon>
        <taxon>Saccharopolyspora</taxon>
    </lineage>
</organism>
<evidence type="ECO:0000256" key="1">
    <source>
        <dbReference type="SAM" id="MobiDB-lite"/>
    </source>
</evidence>
<comment type="caution">
    <text evidence="3">The sequence shown here is derived from an EMBL/GenBank/DDBJ whole genome shotgun (WGS) entry which is preliminary data.</text>
</comment>
<dbReference type="Gene3D" id="1.20.1260.20">
    <property type="entry name" value="PPE superfamily"/>
    <property type="match status" value="1"/>
</dbReference>
<dbReference type="Proteomes" id="UP001500483">
    <property type="component" value="Unassembled WGS sequence"/>
</dbReference>
<gene>
    <name evidence="3" type="ORF">GCM10020366_42800</name>
</gene>
<sequence>MSNPLVAQRQDSTTSLSGVPILESVDETRKAVESGDWAAGVMGAVGTGLDALGMALDPFGAILAAGVGWLMEHVGPVSDALDALTGDPDEIKAHSETWKNVAAELDAVRTEMTDVVKSDTASWTGQAGDAYRARSEDIGALIEAAKSAAQGAADGIATAGEVVGAVRTLVRDIIAELVGHLVSWALQVLATLGVGMTWVVPQVVAEVAKVAARIADITSKLVRAFKVLTPLLKKLGKGFGDAGDKLRKIKADGSSAGPGKTPPPPKTGNGDAPATPRRRPGRRARTGRAVTVPRPPAPRTTTPGAAPGRTGRAGSTTTPRAVTAPPPARSGAEAAVTARPAPGPPAATARCAIRSRTGAHRTSSAARRIRSTSPPGRWCSARSTPNSSAPFRWWSNARTSPRSAPVAGSAGAGRRCWTNGSRSTRPE</sequence>
<dbReference type="InterPro" id="IPR057746">
    <property type="entry name" value="CpnT-like_N"/>
</dbReference>
<accession>A0ABP6RSV7</accession>
<reference evidence="4" key="1">
    <citation type="journal article" date="2019" name="Int. J. Syst. Evol. Microbiol.">
        <title>The Global Catalogue of Microorganisms (GCM) 10K type strain sequencing project: providing services to taxonomists for standard genome sequencing and annotation.</title>
        <authorList>
            <consortium name="The Broad Institute Genomics Platform"/>
            <consortium name="The Broad Institute Genome Sequencing Center for Infectious Disease"/>
            <person name="Wu L."/>
            <person name="Ma J."/>
        </authorList>
    </citation>
    <scope>NUCLEOTIDE SEQUENCE [LARGE SCALE GENOMIC DNA]</scope>
    <source>
        <strain evidence="4">JCM 9687</strain>
    </source>
</reference>
<dbReference type="EMBL" id="BAAAYK010000038">
    <property type="protein sequence ID" value="GAA3360914.1"/>
    <property type="molecule type" value="Genomic_DNA"/>
</dbReference>
<feature type="compositionally biased region" description="Basic residues" evidence="1">
    <location>
        <begin position="276"/>
        <end position="286"/>
    </location>
</feature>
<dbReference type="Pfam" id="PF25547">
    <property type="entry name" value="WXG100_2"/>
    <property type="match status" value="1"/>
</dbReference>
<evidence type="ECO:0000259" key="2">
    <source>
        <dbReference type="Pfam" id="PF25547"/>
    </source>
</evidence>
<protein>
    <recommendedName>
        <fullName evidence="2">Outer membrane channel protein CpnT-like N-terminal domain-containing protein</fullName>
    </recommendedName>
</protein>
<feature type="compositionally biased region" description="Polar residues" evidence="1">
    <location>
        <begin position="418"/>
        <end position="427"/>
    </location>
</feature>
<feature type="domain" description="Outer membrane channel protein CpnT-like N-terminal" evidence="2">
    <location>
        <begin position="86"/>
        <end position="208"/>
    </location>
</feature>
<feature type="compositionally biased region" description="Low complexity" evidence="1">
    <location>
        <begin position="299"/>
        <end position="323"/>
    </location>
</feature>
<dbReference type="SUPFAM" id="SSF140453">
    <property type="entry name" value="EsxAB dimer-like"/>
    <property type="match status" value="1"/>
</dbReference>
<feature type="compositionally biased region" description="Low complexity" evidence="1">
    <location>
        <begin position="334"/>
        <end position="352"/>
    </location>
</feature>
<proteinExistence type="predicted"/>
<dbReference type="InterPro" id="IPR036689">
    <property type="entry name" value="ESAT-6-like_sf"/>
</dbReference>
<evidence type="ECO:0000313" key="4">
    <source>
        <dbReference type="Proteomes" id="UP001500483"/>
    </source>
</evidence>
<feature type="region of interest" description="Disordered" evidence="1">
    <location>
        <begin position="249"/>
        <end position="427"/>
    </location>
</feature>
<evidence type="ECO:0000313" key="3">
    <source>
        <dbReference type="EMBL" id="GAA3360914.1"/>
    </source>
</evidence>